<accession>A0ABW2KD62</accession>
<dbReference type="Proteomes" id="UP001596540">
    <property type="component" value="Unassembled WGS sequence"/>
</dbReference>
<dbReference type="PANTHER" id="PTHR42791">
    <property type="entry name" value="GNAT FAMILY ACETYLTRANSFERASE"/>
    <property type="match status" value="1"/>
</dbReference>
<name>A0ABW2KD62_9ACTN</name>
<keyword evidence="2" id="KW-0808">Transferase</keyword>
<dbReference type="RefSeq" id="WP_379870606.1">
    <property type="nucleotide sequence ID" value="NZ_JBHTBH010000004.1"/>
</dbReference>
<organism evidence="2 3">
    <name type="scientific">Marinactinospora rubrisoli</name>
    <dbReference type="NCBI Taxonomy" id="2715399"/>
    <lineage>
        <taxon>Bacteria</taxon>
        <taxon>Bacillati</taxon>
        <taxon>Actinomycetota</taxon>
        <taxon>Actinomycetes</taxon>
        <taxon>Streptosporangiales</taxon>
        <taxon>Nocardiopsidaceae</taxon>
        <taxon>Marinactinospora</taxon>
    </lineage>
</organism>
<dbReference type="InterPro" id="IPR052523">
    <property type="entry name" value="Trichothecene_AcTrans"/>
</dbReference>
<evidence type="ECO:0000259" key="1">
    <source>
        <dbReference type="PROSITE" id="PS51186"/>
    </source>
</evidence>
<keyword evidence="3" id="KW-1185">Reference proteome</keyword>
<dbReference type="EC" id="2.3.-.-" evidence="2"/>
<dbReference type="SUPFAM" id="SSF55729">
    <property type="entry name" value="Acyl-CoA N-acyltransferases (Nat)"/>
    <property type="match status" value="1"/>
</dbReference>
<evidence type="ECO:0000313" key="2">
    <source>
        <dbReference type="EMBL" id="MFC7328006.1"/>
    </source>
</evidence>
<dbReference type="PROSITE" id="PS51186">
    <property type="entry name" value="GNAT"/>
    <property type="match status" value="1"/>
</dbReference>
<keyword evidence="2" id="KW-0012">Acyltransferase</keyword>
<evidence type="ECO:0000313" key="3">
    <source>
        <dbReference type="Proteomes" id="UP001596540"/>
    </source>
</evidence>
<protein>
    <submittedName>
        <fullName evidence="2">GNAT family N-acetyltransferase</fullName>
        <ecNumber evidence="2">2.3.-.-</ecNumber>
    </submittedName>
</protein>
<feature type="domain" description="N-acetyltransferase" evidence="1">
    <location>
        <begin position="12"/>
        <end position="203"/>
    </location>
</feature>
<gene>
    <name evidence="2" type="ORF">ACFQRF_09665</name>
</gene>
<dbReference type="EMBL" id="JBHTBH010000004">
    <property type="protein sequence ID" value="MFC7328006.1"/>
    <property type="molecule type" value="Genomic_DNA"/>
</dbReference>
<proteinExistence type="predicted"/>
<reference evidence="3" key="1">
    <citation type="journal article" date="2019" name="Int. J. Syst. Evol. Microbiol.">
        <title>The Global Catalogue of Microorganisms (GCM) 10K type strain sequencing project: providing services to taxonomists for standard genome sequencing and annotation.</title>
        <authorList>
            <consortium name="The Broad Institute Genomics Platform"/>
            <consortium name="The Broad Institute Genome Sequencing Center for Infectious Disease"/>
            <person name="Wu L."/>
            <person name="Ma J."/>
        </authorList>
    </citation>
    <scope>NUCLEOTIDE SEQUENCE [LARGE SCALE GENOMIC DNA]</scope>
    <source>
        <strain evidence="3">CGMCC 4.7382</strain>
    </source>
</reference>
<dbReference type="GO" id="GO:0016746">
    <property type="term" value="F:acyltransferase activity"/>
    <property type="evidence" value="ECO:0007669"/>
    <property type="project" value="UniProtKB-KW"/>
</dbReference>
<dbReference type="Pfam" id="PF00583">
    <property type="entry name" value="Acetyltransf_1"/>
    <property type="match status" value="1"/>
</dbReference>
<comment type="caution">
    <text evidence="2">The sequence shown here is derived from an EMBL/GenBank/DDBJ whole genome shotgun (WGS) entry which is preliminary data.</text>
</comment>
<dbReference type="InterPro" id="IPR000182">
    <property type="entry name" value="GNAT_dom"/>
</dbReference>
<sequence>MTDHQPPAHPAEEVRPAVPEDAAAIADALADAFADYGWTRWALPEDDYHGRLRAMQLYFIERIGLPHGRIWVTDDVSAAAVWTCPDIEVPADLFAAPELIGLYGDRAAAVARADELLAPHRPAEPCWFLATVGVRGDVQGRGLGGRVIAPGLRAADESGRPAFLETSEPRNVRFYRRLGFTVTAEVRLPDGAPVTWCMLREPREG</sequence>
<dbReference type="InterPro" id="IPR016181">
    <property type="entry name" value="Acyl_CoA_acyltransferase"/>
</dbReference>
<dbReference type="Gene3D" id="3.40.630.30">
    <property type="match status" value="1"/>
</dbReference>
<dbReference type="PANTHER" id="PTHR42791:SF1">
    <property type="entry name" value="N-ACETYLTRANSFERASE DOMAIN-CONTAINING PROTEIN"/>
    <property type="match status" value="1"/>
</dbReference>